<evidence type="ECO:0000313" key="4">
    <source>
        <dbReference type="Proteomes" id="UP001642409"/>
    </source>
</evidence>
<dbReference type="AlphaFoldDB" id="A0AA86Q6Y2"/>
<protein>
    <submittedName>
        <fullName evidence="3">Hypothetical_protein</fullName>
    </submittedName>
</protein>
<accession>A0AA86Q6Y2</accession>
<organism evidence="2">
    <name type="scientific">Hexamita inflata</name>
    <dbReference type="NCBI Taxonomy" id="28002"/>
    <lineage>
        <taxon>Eukaryota</taxon>
        <taxon>Metamonada</taxon>
        <taxon>Diplomonadida</taxon>
        <taxon>Hexamitidae</taxon>
        <taxon>Hexamitinae</taxon>
        <taxon>Hexamita</taxon>
    </lineage>
</organism>
<name>A0AA86Q6Y2_9EUKA</name>
<feature type="compositionally biased region" description="Basic and acidic residues" evidence="1">
    <location>
        <begin position="33"/>
        <end position="55"/>
    </location>
</feature>
<comment type="caution">
    <text evidence="2">The sequence shown here is derived from an EMBL/GenBank/DDBJ whole genome shotgun (WGS) entry which is preliminary data.</text>
</comment>
<gene>
    <name evidence="3" type="ORF">HINF_LOCUS27635</name>
    <name evidence="2" type="ORF">HINF_LOCUS40956</name>
</gene>
<evidence type="ECO:0000256" key="1">
    <source>
        <dbReference type="SAM" id="MobiDB-lite"/>
    </source>
</evidence>
<proteinExistence type="predicted"/>
<dbReference type="EMBL" id="CAXDID020000086">
    <property type="protein sequence ID" value="CAL6020614.1"/>
    <property type="molecule type" value="Genomic_DNA"/>
</dbReference>
<keyword evidence="4" id="KW-1185">Reference proteome</keyword>
<reference evidence="2" key="1">
    <citation type="submission" date="2023-06" db="EMBL/GenBank/DDBJ databases">
        <authorList>
            <person name="Kurt Z."/>
        </authorList>
    </citation>
    <scope>NUCLEOTIDE SEQUENCE</scope>
</reference>
<evidence type="ECO:0000313" key="3">
    <source>
        <dbReference type="EMBL" id="CAL6020614.1"/>
    </source>
</evidence>
<reference evidence="3 4" key="2">
    <citation type="submission" date="2024-07" db="EMBL/GenBank/DDBJ databases">
        <authorList>
            <person name="Akdeniz Z."/>
        </authorList>
    </citation>
    <scope>NUCLEOTIDE SEQUENCE [LARGE SCALE GENOMIC DNA]</scope>
</reference>
<dbReference type="Proteomes" id="UP001642409">
    <property type="component" value="Unassembled WGS sequence"/>
</dbReference>
<evidence type="ECO:0000313" key="2">
    <source>
        <dbReference type="EMBL" id="CAI9953311.1"/>
    </source>
</evidence>
<dbReference type="EMBL" id="CATOUU010000838">
    <property type="protein sequence ID" value="CAI9953311.1"/>
    <property type="molecule type" value="Genomic_DNA"/>
</dbReference>
<sequence>MSFVSQSIYSKVLAENRKLKEDNRILRGQLTHQQKDRKDNLNKDKPNEDKAEKIDPPFLGEMFNIIQSRYTHFQKTGTKLVYSDNELMFWMLIRTKAPSIYKYMIQQFGAPSDSNVRKAKYTLLHNQPEENLNQFKAKQYYPGLVKILGFTQKTYKSRFLVGEMLILKRIYIENQDATIPQICELFQKETQMAISAYTAKRILEGLNVGKNHVINKYLLDKGVDVDFKW</sequence>
<feature type="region of interest" description="Disordered" evidence="1">
    <location>
        <begin position="24"/>
        <end position="55"/>
    </location>
</feature>